<name>A0ABX0X9L7_9BACT</name>
<dbReference type="Proteomes" id="UP000770785">
    <property type="component" value="Unassembled WGS sequence"/>
</dbReference>
<gene>
    <name evidence="1" type="ORF">GGR27_001465</name>
</gene>
<dbReference type="EMBL" id="JAATJH010000002">
    <property type="protein sequence ID" value="NJC25966.1"/>
    <property type="molecule type" value="Genomic_DNA"/>
</dbReference>
<keyword evidence="2" id="KW-1185">Reference proteome</keyword>
<sequence>MNIVSDGMNATSHPILFFDGVCNLCNGAVQWLLANDKKGELRFASLQSDLAQELLPAAGIDLATLDSLVLYRDGRAQIYSDAALGTGQLIGGVYGKLARLGFLVPQFLRNGVYRFVARNRYRWFGKRAECMLPRPEWKPRFVG</sequence>
<comment type="caution">
    <text evidence="1">The sequence shown here is derived from an EMBL/GenBank/DDBJ whole genome shotgun (WGS) entry which is preliminary data.</text>
</comment>
<dbReference type="Pfam" id="PF04134">
    <property type="entry name" value="DCC1-like"/>
    <property type="match status" value="1"/>
</dbReference>
<evidence type="ECO:0000313" key="2">
    <source>
        <dbReference type="Proteomes" id="UP000770785"/>
    </source>
</evidence>
<protein>
    <submittedName>
        <fullName evidence="1">DCC family thiol-disulfide oxidoreductase YuxK</fullName>
    </submittedName>
</protein>
<reference evidence="1 2" key="1">
    <citation type="submission" date="2020-03" db="EMBL/GenBank/DDBJ databases">
        <title>Genomic Encyclopedia of Type Strains, Phase IV (KMG-IV): sequencing the most valuable type-strain genomes for metagenomic binning, comparative biology and taxonomic classification.</title>
        <authorList>
            <person name="Goeker M."/>
        </authorList>
    </citation>
    <scope>NUCLEOTIDE SEQUENCE [LARGE SCALE GENOMIC DNA]</scope>
    <source>
        <strain evidence="1 2">DSM 105096</strain>
    </source>
</reference>
<dbReference type="PANTHER" id="PTHR33639">
    <property type="entry name" value="THIOL-DISULFIDE OXIDOREDUCTASE DCC"/>
    <property type="match status" value="1"/>
</dbReference>
<accession>A0ABX0X9L7</accession>
<dbReference type="InterPro" id="IPR007263">
    <property type="entry name" value="DCC1-like"/>
</dbReference>
<dbReference type="InterPro" id="IPR052927">
    <property type="entry name" value="DCC_oxidoreductase"/>
</dbReference>
<dbReference type="PANTHER" id="PTHR33639:SF2">
    <property type="entry name" value="DUF393 DOMAIN-CONTAINING PROTEIN"/>
    <property type="match status" value="1"/>
</dbReference>
<organism evidence="1 2">
    <name type="scientific">Neolewinella antarctica</name>
    <dbReference type="NCBI Taxonomy" id="442734"/>
    <lineage>
        <taxon>Bacteria</taxon>
        <taxon>Pseudomonadati</taxon>
        <taxon>Bacteroidota</taxon>
        <taxon>Saprospiria</taxon>
        <taxon>Saprospirales</taxon>
        <taxon>Lewinellaceae</taxon>
        <taxon>Neolewinella</taxon>
    </lineage>
</organism>
<evidence type="ECO:0000313" key="1">
    <source>
        <dbReference type="EMBL" id="NJC25966.1"/>
    </source>
</evidence>
<proteinExistence type="predicted"/>